<gene>
    <name evidence="1" type="ORF">BX591_103318</name>
</gene>
<comment type="caution">
    <text evidence="1">The sequence shown here is derived from an EMBL/GenBank/DDBJ whole genome shotgun (WGS) entry which is preliminary data.</text>
</comment>
<evidence type="ECO:0008006" key="3">
    <source>
        <dbReference type="Google" id="ProtNLM"/>
    </source>
</evidence>
<evidence type="ECO:0000313" key="2">
    <source>
        <dbReference type="Proteomes" id="UP000248918"/>
    </source>
</evidence>
<name>A0A329CZT2_9BURK</name>
<dbReference type="EMBL" id="QLTK01000003">
    <property type="protein sequence ID" value="RAS37464.1"/>
    <property type="molecule type" value="Genomic_DNA"/>
</dbReference>
<reference evidence="1 2" key="1">
    <citation type="submission" date="2018-06" db="EMBL/GenBank/DDBJ databases">
        <title>Genomic Encyclopedia of Type Strains, Phase III (KMG-III): the genomes of soil and plant-associated and newly described type strains.</title>
        <authorList>
            <person name="Whitman W."/>
        </authorList>
    </citation>
    <scope>NUCLEOTIDE SEQUENCE [LARGE SCALE GENOMIC DNA]</scope>
    <source>
        <strain evidence="1 2">LMG 23644</strain>
    </source>
</reference>
<evidence type="ECO:0000313" key="1">
    <source>
        <dbReference type="EMBL" id="RAS37464.1"/>
    </source>
</evidence>
<proteinExistence type="predicted"/>
<accession>A0A329CZT2</accession>
<protein>
    <recommendedName>
        <fullName evidence="3">Butyrate kinase</fullName>
    </recommendedName>
</protein>
<dbReference type="AlphaFoldDB" id="A0A329CZT2"/>
<organism evidence="1 2">
    <name type="scientific">Paraburkholderia bryophila</name>
    <dbReference type="NCBI Taxonomy" id="420952"/>
    <lineage>
        <taxon>Bacteria</taxon>
        <taxon>Pseudomonadati</taxon>
        <taxon>Pseudomonadota</taxon>
        <taxon>Betaproteobacteria</taxon>
        <taxon>Burkholderiales</taxon>
        <taxon>Burkholderiaceae</taxon>
        <taxon>Paraburkholderia</taxon>
    </lineage>
</organism>
<dbReference type="Proteomes" id="UP000248918">
    <property type="component" value="Unassembled WGS sequence"/>
</dbReference>
<dbReference type="RefSeq" id="WP_167444510.1">
    <property type="nucleotide sequence ID" value="NZ_CADFFP010000002.1"/>
</dbReference>
<sequence length="54" mass="5793">MRESLLVLNAGSSSLAFSVYETRVDRSLVAGAHGAVEQIDTTIWGAQRGTLRSD</sequence>
<dbReference type="Gene3D" id="3.30.420.40">
    <property type="match status" value="1"/>
</dbReference>